<gene>
    <name evidence="1" type="ORF">IHV25_06060</name>
</gene>
<dbReference type="Proteomes" id="UP000631034">
    <property type="component" value="Unassembled WGS sequence"/>
</dbReference>
<keyword evidence="2" id="KW-1185">Reference proteome</keyword>
<organism evidence="1 2">
    <name type="scientific">Phaeovibrio sulfidiphilus</name>
    <dbReference type="NCBI Taxonomy" id="1220600"/>
    <lineage>
        <taxon>Bacteria</taxon>
        <taxon>Pseudomonadati</taxon>
        <taxon>Pseudomonadota</taxon>
        <taxon>Alphaproteobacteria</taxon>
        <taxon>Rhodospirillales</taxon>
        <taxon>Rhodospirillaceae</taxon>
        <taxon>Phaeovibrio</taxon>
    </lineage>
</organism>
<protein>
    <submittedName>
        <fullName evidence="1">Uncharacterized protein</fullName>
    </submittedName>
</protein>
<evidence type="ECO:0000313" key="1">
    <source>
        <dbReference type="EMBL" id="MBE1237210.1"/>
    </source>
</evidence>
<dbReference type="EMBL" id="JACZHT010000004">
    <property type="protein sequence ID" value="MBE1237210.1"/>
    <property type="molecule type" value="Genomic_DNA"/>
</dbReference>
<name>A0A8J6YM39_9PROT</name>
<reference evidence="1" key="1">
    <citation type="submission" date="2020-10" db="EMBL/GenBank/DDBJ databases">
        <title>Genome sequence of the unusual species of purple photosynthetic bacteria, Phaeovibrio sulfidiphilus DSM 23193, type strain.</title>
        <authorList>
            <person name="Kyndt J.A."/>
            <person name="Meyer T.E."/>
        </authorList>
    </citation>
    <scope>NUCLEOTIDE SEQUENCE</scope>
    <source>
        <strain evidence="1">DSM 23193</strain>
    </source>
</reference>
<evidence type="ECO:0000313" key="2">
    <source>
        <dbReference type="Proteomes" id="UP000631034"/>
    </source>
</evidence>
<accession>A0A8J6YM39</accession>
<sequence>MVDGGIGLPIQRQLDFKAGPEVGALLFGRERVIGGRIEVKMVKRLFGAAMCPQGLKLPPLGVKVALGDEAARRAKANFFVVVSAKQVPNQGGTARASGCAGQCHQASPSLSQCSMSTT</sequence>
<dbReference type="AlphaFoldDB" id="A0A8J6YM39"/>
<comment type="caution">
    <text evidence="1">The sequence shown here is derived from an EMBL/GenBank/DDBJ whole genome shotgun (WGS) entry which is preliminary data.</text>
</comment>
<proteinExistence type="predicted"/>